<proteinExistence type="predicted"/>
<organism evidence="2 3">
    <name type="scientific">Aquibium carbonis</name>
    <dbReference type="NCBI Taxonomy" id="2495581"/>
    <lineage>
        <taxon>Bacteria</taxon>
        <taxon>Pseudomonadati</taxon>
        <taxon>Pseudomonadota</taxon>
        <taxon>Alphaproteobacteria</taxon>
        <taxon>Hyphomicrobiales</taxon>
        <taxon>Phyllobacteriaceae</taxon>
        <taxon>Aquibium</taxon>
    </lineage>
</organism>
<reference evidence="2 3" key="1">
    <citation type="submission" date="2018-12" db="EMBL/GenBank/DDBJ databases">
        <title>Mesorhizobium carbonis sp. nov., isolated from coal mine water.</title>
        <authorList>
            <person name="Xin W."/>
            <person name="Xu Z."/>
            <person name="Xiang F."/>
            <person name="Zhang J."/>
            <person name="Xi L."/>
            <person name="Liu J."/>
        </authorList>
    </citation>
    <scope>NUCLEOTIDE SEQUENCE [LARGE SCALE GENOMIC DNA]</scope>
    <source>
        <strain evidence="2 3">B2.3</strain>
    </source>
</reference>
<dbReference type="Gene3D" id="1.10.260.40">
    <property type="entry name" value="lambda repressor-like DNA-binding domains"/>
    <property type="match status" value="1"/>
</dbReference>
<dbReference type="SUPFAM" id="SSF47413">
    <property type="entry name" value="lambda repressor-like DNA-binding domains"/>
    <property type="match status" value="1"/>
</dbReference>
<name>A0A429Z429_9HYPH</name>
<dbReference type="CDD" id="cd00093">
    <property type="entry name" value="HTH_XRE"/>
    <property type="match status" value="1"/>
</dbReference>
<evidence type="ECO:0000259" key="1">
    <source>
        <dbReference type="PROSITE" id="PS50943"/>
    </source>
</evidence>
<keyword evidence="3" id="KW-1185">Reference proteome</keyword>
<dbReference type="GO" id="GO:0003677">
    <property type="term" value="F:DNA binding"/>
    <property type="evidence" value="ECO:0007669"/>
    <property type="project" value="InterPro"/>
</dbReference>
<dbReference type="Proteomes" id="UP000278398">
    <property type="component" value="Unassembled WGS sequence"/>
</dbReference>
<dbReference type="PROSITE" id="PS50943">
    <property type="entry name" value="HTH_CROC1"/>
    <property type="match status" value="1"/>
</dbReference>
<dbReference type="InterPro" id="IPR001387">
    <property type="entry name" value="Cro/C1-type_HTH"/>
</dbReference>
<feature type="domain" description="HTH cro/C1-type" evidence="1">
    <location>
        <begin position="8"/>
        <end position="62"/>
    </location>
</feature>
<evidence type="ECO:0000313" key="3">
    <source>
        <dbReference type="Proteomes" id="UP000278398"/>
    </source>
</evidence>
<dbReference type="InterPro" id="IPR010982">
    <property type="entry name" value="Lambda_DNA-bd_dom_sf"/>
</dbReference>
<accession>A0A429Z429</accession>
<gene>
    <name evidence="2" type="ORF">EJC49_00005</name>
</gene>
<dbReference type="RefSeq" id="WP_126697394.1">
    <property type="nucleotide sequence ID" value="NZ_RWKW01000001.1"/>
</dbReference>
<sequence length="87" mass="9671">MDVPSELLRAARVALDIGQRELAALSGVGQRTILRIEQNDTTVSLETRRRLQDAFEKQGVVFVPDDGVSGPGLRVRRDLLIKGNLRF</sequence>
<dbReference type="OrthoDB" id="8083269at2"/>
<protein>
    <submittedName>
        <fullName evidence="2">XRE family transcriptional regulator</fullName>
    </submittedName>
</protein>
<dbReference type="EMBL" id="RWKW01000001">
    <property type="protein sequence ID" value="RST88429.1"/>
    <property type="molecule type" value="Genomic_DNA"/>
</dbReference>
<evidence type="ECO:0000313" key="2">
    <source>
        <dbReference type="EMBL" id="RST88429.1"/>
    </source>
</evidence>
<dbReference type="SMART" id="SM00530">
    <property type="entry name" value="HTH_XRE"/>
    <property type="match status" value="1"/>
</dbReference>
<dbReference type="Pfam" id="PF01381">
    <property type="entry name" value="HTH_3"/>
    <property type="match status" value="1"/>
</dbReference>
<dbReference type="AlphaFoldDB" id="A0A429Z429"/>
<comment type="caution">
    <text evidence="2">The sequence shown here is derived from an EMBL/GenBank/DDBJ whole genome shotgun (WGS) entry which is preliminary data.</text>
</comment>